<dbReference type="AlphaFoldDB" id="A0A4R1L2B9"/>
<evidence type="ECO:0000313" key="3">
    <source>
        <dbReference type="Proteomes" id="UP000295496"/>
    </source>
</evidence>
<accession>A0A4R1L2B9</accession>
<dbReference type="PANTHER" id="PTHR30157:SF0">
    <property type="entry name" value="NADPH-DEPENDENT FERRIC-CHELATE REDUCTASE"/>
    <property type="match status" value="1"/>
</dbReference>
<dbReference type="RefSeq" id="WP_132300335.1">
    <property type="nucleotide sequence ID" value="NZ_CP170642.1"/>
</dbReference>
<comment type="caution">
    <text evidence="2">The sequence shown here is derived from an EMBL/GenBank/DDBJ whole genome shotgun (WGS) entry which is preliminary data.</text>
</comment>
<organism evidence="2 3">
    <name type="scientific">Lonepinella koalarum</name>
    <dbReference type="NCBI Taxonomy" id="53417"/>
    <lineage>
        <taxon>Bacteria</taxon>
        <taxon>Pseudomonadati</taxon>
        <taxon>Pseudomonadota</taxon>
        <taxon>Gammaproteobacteria</taxon>
        <taxon>Pasteurellales</taxon>
        <taxon>Pasteurellaceae</taxon>
        <taxon>Lonepinella</taxon>
    </lineage>
</organism>
<dbReference type="Gene3D" id="3.40.50.80">
    <property type="entry name" value="Nucleotide-binding domain of ferredoxin-NADP reductase (FNR) module"/>
    <property type="match status" value="1"/>
</dbReference>
<dbReference type="CDD" id="cd06193">
    <property type="entry name" value="siderophore_interacting"/>
    <property type="match status" value="1"/>
</dbReference>
<dbReference type="InterPro" id="IPR039374">
    <property type="entry name" value="SIP_fam"/>
</dbReference>
<dbReference type="InterPro" id="IPR039261">
    <property type="entry name" value="FNR_nucleotide-bd"/>
</dbReference>
<keyword evidence="3" id="KW-1185">Reference proteome</keyword>
<gene>
    <name evidence="2" type="ORF">EV692_0551</name>
</gene>
<reference evidence="2 3" key="1">
    <citation type="submission" date="2019-03" db="EMBL/GenBank/DDBJ databases">
        <title>Genomic Encyclopedia of Type Strains, Phase IV (KMG-IV): sequencing the most valuable type-strain genomes for metagenomic binning, comparative biology and taxonomic classification.</title>
        <authorList>
            <person name="Goeker M."/>
        </authorList>
    </citation>
    <scope>NUCLEOTIDE SEQUENCE [LARGE SCALE GENOMIC DNA]</scope>
    <source>
        <strain evidence="2 3">DSM 10053</strain>
    </source>
</reference>
<evidence type="ECO:0000259" key="1">
    <source>
        <dbReference type="Pfam" id="PF04954"/>
    </source>
</evidence>
<name>A0A4R1L2B9_9PAST</name>
<dbReference type="PANTHER" id="PTHR30157">
    <property type="entry name" value="FERRIC REDUCTASE, NADPH-DEPENDENT"/>
    <property type="match status" value="1"/>
</dbReference>
<dbReference type="Pfam" id="PF04954">
    <property type="entry name" value="SIP"/>
    <property type="match status" value="1"/>
</dbReference>
<dbReference type="InterPro" id="IPR007037">
    <property type="entry name" value="SIP_rossman_dom"/>
</dbReference>
<evidence type="ECO:0000313" key="2">
    <source>
        <dbReference type="EMBL" id="TCK70289.1"/>
    </source>
</evidence>
<feature type="domain" description="SIP-like Rossmann fold" evidence="1">
    <location>
        <begin position="221"/>
        <end position="332"/>
    </location>
</feature>
<dbReference type="Proteomes" id="UP000295496">
    <property type="component" value="Unassembled WGS sequence"/>
</dbReference>
<proteinExistence type="predicted"/>
<dbReference type="Gene3D" id="2.40.30.10">
    <property type="entry name" value="Translation factors"/>
    <property type="match status" value="1"/>
</dbReference>
<dbReference type="EMBL" id="SMGJ01000002">
    <property type="protein sequence ID" value="TCK70289.1"/>
    <property type="molecule type" value="Genomic_DNA"/>
</dbReference>
<sequence length="335" mass="38627">MQATSRTPIADYDQKLDIIEHVNLGHTKALLAIAHVYINEQVENAQLVDLFEEGIILQCQIGDLIESHFVAFLTQDSLHHNVHNLAMHAMKKLGKLISQFWHFQLLKKQQVSRNMCRLFLKSDSPLAEQSPAGYAWRFILERFSNKPDSQHINTHLGRYYTLRNTEKSSPNLDYADIAVVDIFQHNDTAGSLWTQDLTVGEFVVANNEFYEQTDHLTTGRALLIADETSLPTVAKLLENWQNPIPPTVISITQDPADQTYLNENLFPAGSQLFRFEYSESADQILTFLQQHPEIEKVWGALENQQAKTIRHYLRNERQFKAENNRVKAYWIKNKP</sequence>
<protein>
    <submittedName>
        <fullName evidence="2">NADPH-dependent ferric siderophore reductase</fullName>
    </submittedName>
</protein>